<evidence type="ECO:0000256" key="3">
    <source>
        <dbReference type="ARBA" id="ARBA00022989"/>
    </source>
</evidence>
<keyword evidence="2 6" id="KW-0812">Transmembrane</keyword>
<dbReference type="PANTHER" id="PTHR47804:SF1">
    <property type="entry name" value="DUF2421 DOMAIN-CONTAINING PROTEIN"/>
    <property type="match status" value="1"/>
</dbReference>
<sequence>MNNPSHFAGDGAAHGPSNPSSASRTARRLVKLPSRTKLRNSTWIDPQTGERTRRQFTLRHPDLGSPAENARLRPVTEGETAKEKLLMLWYNVKLAAALIWGWLNSPKGRGTIKCSVAYLIASMGTFYTPAARFLGPLDGKHIVATITVYFHPARTLGSQVEAVAIAVVAVCYAMLVGTLSMATSVLFGSVWHQVELSYALVLIVFIGGGLGFLGWVKQKLNNPLVSVGVSIASIGIITIVTKENSVHTGVFENHKIIQSLKMLLMAATISTVVNMLLWPVSARHALRNSMRTASTSLGDMLTMISHSFLSGNEEDLTSKSFTKASSVYTSTLTRLNINARESKYEYYLLGMEQIYRHDKAVVKSMESLAQSLGGLRSAANTQFELLKEISNANGWTSPTTSVFSPRFSPKSSYSFPASPKFARTRFGSLSAIDEAPDERSDREDATSHSEETTSEIQTIPASSLRTPSDIFEYFIARLGPSMKSLVYTMAGILNRPPFGAPGTPIVIQDQFKESLSEAISLYNQARATALGELYKTIEFGRTRPETVQADFEEVAAACGHFSFSLLSFAAEMQKYLDALDDLKYLVEQNKRSWDWLMFWKRISLRSKPKVEDPEQDSLIRPVRRMRQSELPQGIPDTMLKHRDSRAWDLARPAPDEEGWKDRVVRILSQGLLKFFRFLARDDIRFGLKVGIGAALYGMFAFIPQTRPIYAHWRGEWGLLTFMIVCSMTVGASNATGLARFIGTLMGAAFVLINWFITDGEVIGLAFLGWLVSFFAFYIMIDRGNGPFGRFILLTYNVSSLYAYSLTQKVEDDDDDEGGANPVITEIAYHRVVAVTMGIVWGLVICRLIWPMPARRKFKEGLAVLYLQMGLIWKRGPLAILLRSDTAAPASYMRTGEQAAMQRYAAQLQTLRAAARSEYELRGPFPYEAYGHVMASTQRLLDAFHAMSLVTRKHEGRLTPGERALLLHTAEERALLCARICHVFQVLASSIMLEHPLTDAIPSVDSTRDRLLGKIFRFRKEHSGGGGGDVLGVGGGGRLSTASASVSAATTSREQAQQIQHHKSASNSDVAPFDNITARGKSIINSNPPSSSGSDNNVRDDVIVQETDYALLYAYALVTGQVAKELKGLEREVEGLFGRLGEDTLLLQ</sequence>
<feature type="region of interest" description="Disordered" evidence="5">
    <location>
        <begin position="1"/>
        <end position="26"/>
    </location>
</feature>
<proteinExistence type="predicted"/>
<feature type="compositionally biased region" description="Basic and acidic residues" evidence="5">
    <location>
        <begin position="437"/>
        <end position="451"/>
    </location>
</feature>
<reference evidence="8 9" key="1">
    <citation type="submission" date="2018-06" db="EMBL/GenBank/DDBJ databases">
        <title>Complete Genomes of Monosporascus.</title>
        <authorList>
            <person name="Robinson A.J."/>
            <person name="Natvig D.O."/>
        </authorList>
    </citation>
    <scope>NUCLEOTIDE SEQUENCE [LARGE SCALE GENOMIC DNA]</scope>
    <source>
        <strain evidence="8 9">CBS 609.92</strain>
    </source>
</reference>
<feature type="region of interest" description="Disordered" evidence="5">
    <location>
        <begin position="1043"/>
        <end position="1071"/>
    </location>
</feature>
<dbReference type="InterPro" id="IPR049453">
    <property type="entry name" value="Memb_transporter_dom"/>
</dbReference>
<feature type="compositionally biased region" description="Polar residues" evidence="5">
    <location>
        <begin position="1052"/>
        <end position="1068"/>
    </location>
</feature>
<organism evidence="8 9">
    <name type="scientific">Monosporascus cannonballus</name>
    <dbReference type="NCBI Taxonomy" id="155416"/>
    <lineage>
        <taxon>Eukaryota</taxon>
        <taxon>Fungi</taxon>
        <taxon>Dikarya</taxon>
        <taxon>Ascomycota</taxon>
        <taxon>Pezizomycotina</taxon>
        <taxon>Sordariomycetes</taxon>
        <taxon>Xylariomycetidae</taxon>
        <taxon>Xylariales</taxon>
        <taxon>Xylariales incertae sedis</taxon>
        <taxon>Monosporascus</taxon>
    </lineage>
</organism>
<evidence type="ECO:0000313" key="8">
    <source>
        <dbReference type="EMBL" id="RYO94039.1"/>
    </source>
</evidence>
<feature type="transmembrane region" description="Helical" evidence="6">
    <location>
        <begin position="162"/>
        <end position="190"/>
    </location>
</feature>
<evidence type="ECO:0000256" key="5">
    <source>
        <dbReference type="SAM" id="MobiDB-lite"/>
    </source>
</evidence>
<accession>A0ABY0HLG2</accession>
<dbReference type="Pfam" id="PF13515">
    <property type="entry name" value="FUSC_2"/>
    <property type="match status" value="1"/>
</dbReference>
<evidence type="ECO:0000313" key="9">
    <source>
        <dbReference type="Proteomes" id="UP000294003"/>
    </source>
</evidence>
<comment type="subcellular location">
    <subcellularLocation>
        <location evidence="1">Membrane</location>
        <topology evidence="1">Multi-pass membrane protein</topology>
    </subcellularLocation>
</comment>
<dbReference type="EMBL" id="QJNS01000013">
    <property type="protein sequence ID" value="RYO94039.1"/>
    <property type="molecule type" value="Genomic_DNA"/>
</dbReference>
<keyword evidence="9" id="KW-1185">Reference proteome</keyword>
<feature type="transmembrane region" description="Helical" evidence="6">
    <location>
        <begin position="196"/>
        <end position="216"/>
    </location>
</feature>
<evidence type="ECO:0000256" key="4">
    <source>
        <dbReference type="ARBA" id="ARBA00023136"/>
    </source>
</evidence>
<feature type="transmembrane region" description="Helical" evidence="6">
    <location>
        <begin position="685"/>
        <end position="702"/>
    </location>
</feature>
<evidence type="ECO:0000256" key="6">
    <source>
        <dbReference type="SAM" id="Phobius"/>
    </source>
</evidence>
<comment type="caution">
    <text evidence="8">The sequence shown here is derived from an EMBL/GenBank/DDBJ whole genome shotgun (WGS) entry which is preliminary data.</text>
</comment>
<dbReference type="InterPro" id="IPR052430">
    <property type="entry name" value="IVT-Associated"/>
</dbReference>
<dbReference type="PANTHER" id="PTHR47804">
    <property type="entry name" value="60S RIBOSOMAL PROTEIN L19"/>
    <property type="match status" value="1"/>
</dbReference>
<feature type="transmembrane region" description="Helical" evidence="6">
    <location>
        <begin position="223"/>
        <end position="240"/>
    </location>
</feature>
<feature type="region of interest" description="Disordered" evidence="5">
    <location>
        <begin position="432"/>
        <end position="459"/>
    </location>
</feature>
<feature type="transmembrane region" description="Helical" evidence="6">
    <location>
        <begin position="826"/>
        <end position="849"/>
    </location>
</feature>
<name>A0ABY0HLG2_9PEZI</name>
<feature type="transmembrane region" description="Helical" evidence="6">
    <location>
        <begin position="714"/>
        <end position="730"/>
    </location>
</feature>
<feature type="transmembrane region" description="Helical" evidence="6">
    <location>
        <begin position="787"/>
        <end position="806"/>
    </location>
</feature>
<keyword evidence="4 6" id="KW-0472">Membrane</keyword>
<keyword evidence="3 6" id="KW-1133">Transmembrane helix</keyword>
<dbReference type="Proteomes" id="UP000294003">
    <property type="component" value="Unassembled WGS sequence"/>
</dbReference>
<gene>
    <name evidence="8" type="ORF">DL762_000787</name>
</gene>
<feature type="transmembrane region" description="Helical" evidence="6">
    <location>
        <begin position="260"/>
        <end position="281"/>
    </location>
</feature>
<evidence type="ECO:0000256" key="1">
    <source>
        <dbReference type="ARBA" id="ARBA00004141"/>
    </source>
</evidence>
<feature type="transmembrane region" description="Helical" evidence="6">
    <location>
        <begin position="737"/>
        <end position="756"/>
    </location>
</feature>
<evidence type="ECO:0000256" key="2">
    <source>
        <dbReference type="ARBA" id="ARBA00022692"/>
    </source>
</evidence>
<evidence type="ECO:0000259" key="7">
    <source>
        <dbReference type="Pfam" id="PF13515"/>
    </source>
</evidence>
<protein>
    <recommendedName>
        <fullName evidence="7">Integral membrane bound transporter domain-containing protein</fullName>
    </recommendedName>
</protein>
<feature type="transmembrane region" description="Helical" evidence="6">
    <location>
        <begin position="762"/>
        <end position="780"/>
    </location>
</feature>
<feature type="domain" description="Integral membrane bound transporter" evidence="7">
    <location>
        <begin position="709"/>
        <end position="844"/>
    </location>
</feature>